<dbReference type="InParanoid" id="A9UQM5"/>
<dbReference type="InterPro" id="IPR028375">
    <property type="entry name" value="KA1/Ssp2_C"/>
</dbReference>
<keyword evidence="8 11" id="KW-0067">ATP-binding</keyword>
<dbReference type="CDD" id="cd14079">
    <property type="entry name" value="STKc_AMPK_alpha"/>
    <property type="match status" value="1"/>
</dbReference>
<dbReference type="OMA" id="GSWLKMA"/>
<feature type="domain" description="Protein kinase" evidence="13">
    <location>
        <begin position="12"/>
        <end position="264"/>
    </location>
</feature>
<dbReference type="EMBL" id="CH991543">
    <property type="protein sequence ID" value="EDQ92625.1"/>
    <property type="molecule type" value="Genomic_DNA"/>
</dbReference>
<evidence type="ECO:0000256" key="6">
    <source>
        <dbReference type="ARBA" id="ARBA00022741"/>
    </source>
</evidence>
<evidence type="ECO:0000256" key="8">
    <source>
        <dbReference type="ARBA" id="ARBA00022840"/>
    </source>
</evidence>
<gene>
    <name evidence="14" type="ORF">MONBRDRAFT_30993</name>
</gene>
<evidence type="ECO:0000259" key="13">
    <source>
        <dbReference type="PROSITE" id="PS50011"/>
    </source>
</evidence>
<comment type="catalytic activity">
    <reaction evidence="10">
        <text>L-seryl-[protein] + ATP = O-phospho-L-seryl-[protein] + ADP + H(+)</text>
        <dbReference type="Rhea" id="RHEA:17989"/>
        <dbReference type="Rhea" id="RHEA-COMP:9863"/>
        <dbReference type="Rhea" id="RHEA-COMP:11604"/>
        <dbReference type="ChEBI" id="CHEBI:15378"/>
        <dbReference type="ChEBI" id="CHEBI:29999"/>
        <dbReference type="ChEBI" id="CHEBI:30616"/>
        <dbReference type="ChEBI" id="CHEBI:83421"/>
        <dbReference type="ChEBI" id="CHEBI:456216"/>
        <dbReference type="EC" id="2.7.11.1"/>
    </reaction>
</comment>
<dbReference type="FunFam" id="1.10.510.10:FF:000407">
    <property type="entry name" value="Non-specific serine/threonine protein kinase"/>
    <property type="match status" value="1"/>
</dbReference>
<evidence type="ECO:0000256" key="5">
    <source>
        <dbReference type="ARBA" id="ARBA00022679"/>
    </source>
</evidence>
<dbReference type="STRING" id="81824.A9UQM5"/>
<dbReference type="Pfam" id="PF00069">
    <property type="entry name" value="Pkinase"/>
    <property type="match status" value="1"/>
</dbReference>
<dbReference type="FunCoup" id="A9UQM5">
    <property type="interactions" value="1581"/>
</dbReference>
<dbReference type="RefSeq" id="XP_001742387.1">
    <property type="nucleotide sequence ID" value="XM_001742335.1"/>
</dbReference>
<dbReference type="EC" id="2.7.11.1" evidence="2"/>
<feature type="binding site" evidence="11">
    <location>
        <position position="41"/>
    </location>
    <ligand>
        <name>ATP</name>
        <dbReference type="ChEBI" id="CHEBI:30616"/>
    </ligand>
</feature>
<sequence>MSGTGVTRIGQYVLGSTIGKGSFGKVKRAEHAITGHVVAIKIINRDKVKSQDMLDKIKREIQILKLFRHPHIIRLYQVVTSPSDIFMIMEHVSGGELFNYILRRRLLPEDEARRFFQQIISGVDYCHRHMVVHRDLKPENLLLDENLNVKIADFGLSNVMTDGEFLRTSCGSPNYASPQVISGLLYAGPEVDVWSCGVILYVLICGKLPFDDDHLPTLFRKIRKGVFQIPSHMSEGARDLVTQMLNVDPIKRITIDKIREHPWFLIDLPPKLFEHCNIDESSFDKGIVEEICKRFRVYEDHVLDALHSNDPSNQLVIAYKLIADNNRRHAPAIVVNHLTMPCADPSHPIMVRERKKSLIVPMPSGHAWAGRKIVKRSRWHLGMRSRNRPAEIMGEVYRSLEALNLQWKVITPYHLRCRCWNQVSGTMMKMSLQLFQSDDQQYLLDFNNLATSEQDRLHALDEDVPQTDTVGFHTLEFFELCAMVIAELGR</sequence>
<dbReference type="InterPro" id="IPR049020">
    <property type="entry name" value="PRKAA1/2_AID"/>
</dbReference>
<dbReference type="PROSITE" id="PS00108">
    <property type="entry name" value="PROTEIN_KINASE_ST"/>
    <property type="match status" value="1"/>
</dbReference>
<dbReference type="PANTHER" id="PTHR24346:SF110">
    <property type="entry name" value="NON-SPECIFIC SERINE_THREONINE PROTEIN KINASE"/>
    <property type="match status" value="1"/>
</dbReference>
<keyword evidence="4" id="KW-0597">Phosphoprotein</keyword>
<dbReference type="Gene3D" id="3.30.310.80">
    <property type="entry name" value="Kinase associated domain 1, KA1"/>
    <property type="match status" value="1"/>
</dbReference>
<comment type="similarity">
    <text evidence="1">Belongs to the protein kinase superfamily. CAMK Ser/Thr protein kinase family. SNF1 subfamily.</text>
</comment>
<evidence type="ECO:0000256" key="2">
    <source>
        <dbReference type="ARBA" id="ARBA00012513"/>
    </source>
</evidence>
<dbReference type="Pfam" id="PF16579">
    <property type="entry name" value="AdenylateSensor"/>
    <property type="match status" value="1"/>
</dbReference>
<dbReference type="InterPro" id="IPR008271">
    <property type="entry name" value="Ser/Thr_kinase_AS"/>
</dbReference>
<comment type="catalytic activity">
    <reaction evidence="9">
        <text>L-threonyl-[protein] + ATP = O-phospho-L-threonyl-[protein] + ADP + H(+)</text>
        <dbReference type="Rhea" id="RHEA:46608"/>
        <dbReference type="Rhea" id="RHEA-COMP:11060"/>
        <dbReference type="Rhea" id="RHEA-COMP:11605"/>
        <dbReference type="ChEBI" id="CHEBI:15378"/>
        <dbReference type="ChEBI" id="CHEBI:30013"/>
        <dbReference type="ChEBI" id="CHEBI:30616"/>
        <dbReference type="ChEBI" id="CHEBI:61977"/>
        <dbReference type="ChEBI" id="CHEBI:456216"/>
        <dbReference type="EC" id="2.7.11.1"/>
    </reaction>
</comment>
<evidence type="ECO:0000313" key="14">
    <source>
        <dbReference type="EMBL" id="EDQ92625.1"/>
    </source>
</evidence>
<keyword evidence="6 11" id="KW-0547">Nucleotide-binding</keyword>
<protein>
    <recommendedName>
        <fullName evidence="2">non-specific serine/threonine protein kinase</fullName>
        <ecNumber evidence="2">2.7.11.1</ecNumber>
    </recommendedName>
</protein>
<name>A9UQM5_MONBE</name>
<dbReference type="AlphaFoldDB" id="A9UQM5"/>
<dbReference type="Gene3D" id="3.30.200.20">
    <property type="entry name" value="Phosphorylase Kinase, domain 1"/>
    <property type="match status" value="1"/>
</dbReference>
<dbReference type="SUPFAM" id="SSF103243">
    <property type="entry name" value="KA1-like"/>
    <property type="match status" value="1"/>
</dbReference>
<dbReference type="GO" id="GO:0005524">
    <property type="term" value="F:ATP binding"/>
    <property type="evidence" value="ECO:0007669"/>
    <property type="project" value="UniProtKB-UniRule"/>
</dbReference>
<evidence type="ECO:0000256" key="3">
    <source>
        <dbReference type="ARBA" id="ARBA00022527"/>
    </source>
</evidence>
<dbReference type="SMART" id="SM00220">
    <property type="entry name" value="S_TKc"/>
    <property type="match status" value="1"/>
</dbReference>
<evidence type="ECO:0000256" key="12">
    <source>
        <dbReference type="RuleBase" id="RU000304"/>
    </source>
</evidence>
<dbReference type="InterPro" id="IPR017441">
    <property type="entry name" value="Protein_kinase_ATP_BS"/>
</dbReference>
<evidence type="ECO:0000256" key="11">
    <source>
        <dbReference type="PROSITE-ProRule" id="PRU10141"/>
    </source>
</evidence>
<accession>A9UQM5</accession>
<proteinExistence type="inferred from homology"/>
<dbReference type="GO" id="GO:0004679">
    <property type="term" value="F:AMP-activated protein kinase activity"/>
    <property type="evidence" value="ECO:0007669"/>
    <property type="project" value="UniProtKB-ARBA"/>
</dbReference>
<dbReference type="GO" id="GO:0004674">
    <property type="term" value="F:protein serine/threonine kinase activity"/>
    <property type="evidence" value="ECO:0000318"/>
    <property type="project" value="GO_Central"/>
</dbReference>
<dbReference type="GeneID" id="5887544"/>
<dbReference type="eggNOG" id="KOG0583">
    <property type="taxonomic scope" value="Eukaryota"/>
</dbReference>
<evidence type="ECO:0000256" key="4">
    <source>
        <dbReference type="ARBA" id="ARBA00022553"/>
    </source>
</evidence>
<evidence type="ECO:0000256" key="1">
    <source>
        <dbReference type="ARBA" id="ARBA00006234"/>
    </source>
</evidence>
<evidence type="ECO:0000256" key="10">
    <source>
        <dbReference type="ARBA" id="ARBA00048679"/>
    </source>
</evidence>
<organism evidence="14 15">
    <name type="scientific">Monosiga brevicollis</name>
    <name type="common">Choanoflagellate</name>
    <dbReference type="NCBI Taxonomy" id="81824"/>
    <lineage>
        <taxon>Eukaryota</taxon>
        <taxon>Choanoflagellata</taxon>
        <taxon>Craspedida</taxon>
        <taxon>Salpingoecidae</taxon>
        <taxon>Monosiga</taxon>
    </lineage>
</organism>
<dbReference type="InterPro" id="IPR000719">
    <property type="entry name" value="Prot_kinase_dom"/>
</dbReference>
<dbReference type="PROSITE" id="PS50011">
    <property type="entry name" value="PROTEIN_KINASE_DOM"/>
    <property type="match status" value="1"/>
</dbReference>
<dbReference type="Pfam" id="PF21147">
    <property type="entry name" value="AMPK_alpha_AID"/>
    <property type="match status" value="1"/>
</dbReference>
<keyword evidence="3 12" id="KW-0723">Serine/threonine-protein kinase</keyword>
<dbReference type="PROSITE" id="PS00107">
    <property type="entry name" value="PROTEIN_KINASE_ATP"/>
    <property type="match status" value="1"/>
</dbReference>
<dbReference type="Proteomes" id="UP000001357">
    <property type="component" value="Unassembled WGS sequence"/>
</dbReference>
<keyword evidence="15" id="KW-1185">Reference proteome</keyword>
<evidence type="ECO:0000256" key="7">
    <source>
        <dbReference type="ARBA" id="ARBA00022777"/>
    </source>
</evidence>
<dbReference type="InterPro" id="IPR032270">
    <property type="entry name" value="AMPK_C"/>
</dbReference>
<dbReference type="InterPro" id="IPR011009">
    <property type="entry name" value="Kinase-like_dom_sf"/>
</dbReference>
<dbReference type="GO" id="GO:0005737">
    <property type="term" value="C:cytoplasm"/>
    <property type="evidence" value="ECO:0007669"/>
    <property type="project" value="UniProtKB-ARBA"/>
</dbReference>
<dbReference type="Gene3D" id="1.10.8.10">
    <property type="entry name" value="DNA helicase RuvA subunit, C-terminal domain"/>
    <property type="match status" value="1"/>
</dbReference>
<evidence type="ECO:0000256" key="9">
    <source>
        <dbReference type="ARBA" id="ARBA00047899"/>
    </source>
</evidence>
<dbReference type="FunFam" id="3.30.200.20:FF:000236">
    <property type="entry name" value="Non-specific serine/threonine protein kinase"/>
    <property type="match status" value="1"/>
</dbReference>
<dbReference type="CDD" id="cd14336">
    <property type="entry name" value="UBA_AID_AMPKalpha"/>
    <property type="match status" value="1"/>
</dbReference>
<keyword evidence="5" id="KW-0808">Transferase</keyword>
<dbReference type="CDD" id="cd12122">
    <property type="entry name" value="AMPKA_C"/>
    <property type="match status" value="1"/>
</dbReference>
<dbReference type="PANTHER" id="PTHR24346">
    <property type="entry name" value="MAP/MICROTUBULE AFFINITY-REGULATING KINASE"/>
    <property type="match status" value="1"/>
</dbReference>
<dbReference type="GO" id="GO:0120025">
    <property type="term" value="C:plasma membrane bounded cell projection"/>
    <property type="evidence" value="ECO:0007669"/>
    <property type="project" value="UniProtKB-ARBA"/>
</dbReference>
<keyword evidence="7" id="KW-0418">Kinase</keyword>
<dbReference type="SUPFAM" id="SSF56112">
    <property type="entry name" value="Protein kinase-like (PK-like)"/>
    <property type="match status" value="1"/>
</dbReference>
<dbReference type="KEGG" id="mbr:MONBRDRAFT_30993"/>
<reference evidence="14 15" key="1">
    <citation type="journal article" date="2008" name="Nature">
        <title>The genome of the choanoflagellate Monosiga brevicollis and the origin of metazoans.</title>
        <authorList>
            <consortium name="JGI Sequencing"/>
            <person name="King N."/>
            <person name="Westbrook M.J."/>
            <person name="Young S.L."/>
            <person name="Kuo A."/>
            <person name="Abedin M."/>
            <person name="Chapman J."/>
            <person name="Fairclough S."/>
            <person name="Hellsten U."/>
            <person name="Isogai Y."/>
            <person name="Letunic I."/>
            <person name="Marr M."/>
            <person name="Pincus D."/>
            <person name="Putnam N."/>
            <person name="Rokas A."/>
            <person name="Wright K.J."/>
            <person name="Zuzow R."/>
            <person name="Dirks W."/>
            <person name="Good M."/>
            <person name="Goodstein D."/>
            <person name="Lemons D."/>
            <person name="Li W."/>
            <person name="Lyons J.B."/>
            <person name="Morris A."/>
            <person name="Nichols S."/>
            <person name="Richter D.J."/>
            <person name="Salamov A."/>
            <person name="Bork P."/>
            <person name="Lim W.A."/>
            <person name="Manning G."/>
            <person name="Miller W.T."/>
            <person name="McGinnis W."/>
            <person name="Shapiro H."/>
            <person name="Tjian R."/>
            <person name="Grigoriev I.V."/>
            <person name="Rokhsar D."/>
        </authorList>
    </citation>
    <scope>NUCLEOTIDE SEQUENCE [LARGE SCALE GENOMIC DNA]</scope>
    <source>
        <strain evidence="15">MX1 / ATCC 50154</strain>
    </source>
</reference>
<evidence type="ECO:0000313" key="15">
    <source>
        <dbReference type="Proteomes" id="UP000001357"/>
    </source>
</evidence>
<dbReference type="GO" id="GO:0106310">
    <property type="term" value="F:protein serine kinase activity"/>
    <property type="evidence" value="ECO:0007669"/>
    <property type="project" value="RHEA"/>
</dbReference>
<dbReference type="Gene3D" id="1.10.510.10">
    <property type="entry name" value="Transferase(Phosphotransferase) domain 1"/>
    <property type="match status" value="1"/>
</dbReference>